<reference evidence="2 3" key="1">
    <citation type="submission" date="2014-04" db="EMBL/GenBank/DDBJ databases">
        <title>Evolutionary Origins and Diversification of the Mycorrhizal Mutualists.</title>
        <authorList>
            <consortium name="DOE Joint Genome Institute"/>
            <consortium name="Mycorrhizal Genomics Consortium"/>
            <person name="Kohler A."/>
            <person name="Kuo A."/>
            <person name="Nagy L.G."/>
            <person name="Floudas D."/>
            <person name="Copeland A."/>
            <person name="Barry K.W."/>
            <person name="Cichocki N."/>
            <person name="Veneault-Fourrey C."/>
            <person name="LaButti K."/>
            <person name="Lindquist E.A."/>
            <person name="Lipzen A."/>
            <person name="Lundell T."/>
            <person name="Morin E."/>
            <person name="Murat C."/>
            <person name="Riley R."/>
            <person name="Ohm R."/>
            <person name="Sun H."/>
            <person name="Tunlid A."/>
            <person name="Henrissat B."/>
            <person name="Grigoriev I.V."/>
            <person name="Hibbett D.S."/>
            <person name="Martin F."/>
        </authorList>
    </citation>
    <scope>NUCLEOTIDE SEQUENCE [LARGE SCALE GENOMIC DNA]</scope>
    <source>
        <strain evidence="2 3">Koide BX008</strain>
    </source>
</reference>
<feature type="compositionally biased region" description="Basic and acidic residues" evidence="1">
    <location>
        <begin position="28"/>
        <end position="37"/>
    </location>
</feature>
<dbReference type="PANTHER" id="PTHR33129">
    <property type="entry name" value="PROTEIN KINASE DOMAIN-CONTAINING PROTEIN-RELATED"/>
    <property type="match status" value="1"/>
</dbReference>
<dbReference type="OrthoDB" id="2340858at2759"/>
<dbReference type="EMBL" id="KN818252">
    <property type="protein sequence ID" value="KIL64118.1"/>
    <property type="molecule type" value="Genomic_DNA"/>
</dbReference>
<organism evidence="2 3">
    <name type="scientific">Amanita muscaria (strain Koide BX008)</name>
    <dbReference type="NCBI Taxonomy" id="946122"/>
    <lineage>
        <taxon>Eukaryota</taxon>
        <taxon>Fungi</taxon>
        <taxon>Dikarya</taxon>
        <taxon>Basidiomycota</taxon>
        <taxon>Agaricomycotina</taxon>
        <taxon>Agaricomycetes</taxon>
        <taxon>Agaricomycetidae</taxon>
        <taxon>Agaricales</taxon>
        <taxon>Pluteineae</taxon>
        <taxon>Amanitaceae</taxon>
        <taxon>Amanita</taxon>
    </lineage>
</organism>
<accession>A0A0C2X5X3</accession>
<evidence type="ECO:0000313" key="2">
    <source>
        <dbReference type="EMBL" id="KIL64118.1"/>
    </source>
</evidence>
<proteinExistence type="predicted"/>
<keyword evidence="3" id="KW-1185">Reference proteome</keyword>
<feature type="region of interest" description="Disordered" evidence="1">
    <location>
        <begin position="1"/>
        <end position="52"/>
    </location>
</feature>
<dbReference type="HOGENOM" id="CLU_024806_0_0_1"/>
<dbReference type="InParanoid" id="A0A0C2X5X3"/>
<dbReference type="Proteomes" id="UP000054549">
    <property type="component" value="Unassembled WGS sequence"/>
</dbReference>
<name>A0A0C2X5X3_AMAMK</name>
<dbReference type="STRING" id="946122.A0A0C2X5X3"/>
<dbReference type="InterPro" id="IPR052980">
    <property type="entry name" value="Crinkler_effector"/>
</dbReference>
<protein>
    <recommendedName>
        <fullName evidence="4">Crinkler (CRN) family protein</fullName>
    </recommendedName>
</protein>
<dbReference type="PANTHER" id="PTHR33129:SF1">
    <property type="entry name" value="ATP-BINDING PROTEIN"/>
    <property type="match status" value="1"/>
</dbReference>
<evidence type="ECO:0000313" key="3">
    <source>
        <dbReference type="Proteomes" id="UP000054549"/>
    </source>
</evidence>
<dbReference type="AlphaFoldDB" id="A0A0C2X5X3"/>
<evidence type="ECO:0000256" key="1">
    <source>
        <dbReference type="SAM" id="MobiDB-lite"/>
    </source>
</evidence>
<gene>
    <name evidence="2" type="ORF">M378DRAFT_11689</name>
</gene>
<sequence length="453" mass="52125">MEDEGAEWQKAQTQIRLGGQPEDEDQDQDKGKGKAMDEGGGEVKNAGEVTNEDDDDILPSCYVLDISIHGIAPKSLWIRTDYIRIFNFFQAYYDEMAKPMDDAPSAVLTGQPGIGKSFWMFYAARRLLAERRPFIWFYKATYYLFVDDGVHILPPDWRHDDFSCIVWTLVDSDQDRDGVPGTLVPHVTNLFVMYVTSPAVERWSRLGNTKQPIVVIMNPWGRREMQRAARLSRLEGITETHVNEMFDQLGPVARLCIKWTSDQLAQYRNELHQAISKITADDIKKLTIEACGLTMDAVSDKICLLRRQKWDEVFSQAVVAPITDYIKTKLSNQFRKLKRAEQIRLYQFFEKRPELRRTAGIFYEAIIQSRFRKGMHLELVPMVKLEKGEGSKTLPRWYPSHTVLCNPLLEAARQQALGQQISVEIRPKTTVEYTDEGLRSIESNIFYVPALTN</sequence>
<evidence type="ECO:0008006" key="4">
    <source>
        <dbReference type="Google" id="ProtNLM"/>
    </source>
</evidence>